<evidence type="ECO:0000259" key="6">
    <source>
        <dbReference type="Pfam" id="PF06803"/>
    </source>
</evidence>
<evidence type="ECO:0000256" key="3">
    <source>
        <dbReference type="ARBA" id="ARBA00022989"/>
    </source>
</evidence>
<accession>A0A942YGS4</accession>
<dbReference type="Proteomes" id="UP000681414">
    <property type="component" value="Unassembled WGS sequence"/>
</dbReference>
<sequence>MKRVIDRLKTYARKLKQELFVLYLSYKDDRTPWYAKAVAICVVAYAFSPDLIPDFIPVLGYLDDLILLPLGITLALKLIPSQVKEENRQKAEELKKEGKRKNWLVGIFFIFIWIFLVVWIGKLTINVFSSVQPSFVPYL</sequence>
<keyword evidence="3 5" id="KW-1133">Transmembrane helix</keyword>
<keyword evidence="2 5" id="KW-0812">Transmembrane</keyword>
<dbReference type="Pfam" id="PF06803">
    <property type="entry name" value="DUF1232"/>
    <property type="match status" value="1"/>
</dbReference>
<evidence type="ECO:0000256" key="5">
    <source>
        <dbReference type="SAM" id="Phobius"/>
    </source>
</evidence>
<feature type="transmembrane region" description="Helical" evidence="5">
    <location>
        <begin position="101"/>
        <end position="121"/>
    </location>
</feature>
<comment type="caution">
    <text evidence="7">The sequence shown here is derived from an EMBL/GenBank/DDBJ whole genome shotgun (WGS) entry which is preliminary data.</text>
</comment>
<dbReference type="RefSeq" id="WP_213125002.1">
    <property type="nucleotide sequence ID" value="NZ_JAGYPG010000002.1"/>
</dbReference>
<feature type="domain" description="DUF1232" evidence="6">
    <location>
        <begin position="35"/>
        <end position="70"/>
    </location>
</feature>
<dbReference type="InterPro" id="IPR010652">
    <property type="entry name" value="DUF1232"/>
</dbReference>
<dbReference type="AlphaFoldDB" id="A0A942YGS4"/>
<reference evidence="7 8" key="1">
    <citation type="submission" date="2021-05" db="EMBL/GenBank/DDBJ databases">
        <title>Novel Bacillus species.</title>
        <authorList>
            <person name="Liu G."/>
        </authorList>
    </citation>
    <scope>NUCLEOTIDE SEQUENCE [LARGE SCALE GENOMIC DNA]</scope>
    <source>
        <strain evidence="8">FJAT-49780</strain>
    </source>
</reference>
<dbReference type="EMBL" id="JAGYPG010000002">
    <property type="protein sequence ID" value="MBS4195812.1"/>
    <property type="molecule type" value="Genomic_DNA"/>
</dbReference>
<organism evidence="7 8">
    <name type="scientific">Lederbergia citri</name>
    <dbReference type="NCBI Taxonomy" id="2833580"/>
    <lineage>
        <taxon>Bacteria</taxon>
        <taxon>Bacillati</taxon>
        <taxon>Bacillota</taxon>
        <taxon>Bacilli</taxon>
        <taxon>Bacillales</taxon>
        <taxon>Bacillaceae</taxon>
        <taxon>Lederbergia</taxon>
    </lineage>
</organism>
<comment type="subcellular location">
    <subcellularLocation>
        <location evidence="1">Endomembrane system</location>
        <topology evidence="1">Multi-pass membrane protein</topology>
    </subcellularLocation>
</comment>
<gene>
    <name evidence="7" type="ORF">KHA97_12160</name>
</gene>
<protein>
    <submittedName>
        <fullName evidence="7">DUF1232 domain-containing protein</fullName>
    </submittedName>
</protein>
<name>A0A942YGS4_9BACI</name>
<evidence type="ECO:0000256" key="2">
    <source>
        <dbReference type="ARBA" id="ARBA00022692"/>
    </source>
</evidence>
<evidence type="ECO:0000313" key="7">
    <source>
        <dbReference type="EMBL" id="MBS4195812.1"/>
    </source>
</evidence>
<evidence type="ECO:0000256" key="4">
    <source>
        <dbReference type="ARBA" id="ARBA00023136"/>
    </source>
</evidence>
<evidence type="ECO:0000256" key="1">
    <source>
        <dbReference type="ARBA" id="ARBA00004127"/>
    </source>
</evidence>
<dbReference type="GO" id="GO:0012505">
    <property type="term" value="C:endomembrane system"/>
    <property type="evidence" value="ECO:0007669"/>
    <property type="project" value="UniProtKB-SubCell"/>
</dbReference>
<evidence type="ECO:0000313" key="8">
    <source>
        <dbReference type="Proteomes" id="UP000681414"/>
    </source>
</evidence>
<keyword evidence="4 5" id="KW-0472">Membrane</keyword>
<keyword evidence="8" id="KW-1185">Reference proteome</keyword>
<proteinExistence type="predicted"/>